<dbReference type="Proteomes" id="UP000052167">
    <property type="component" value="Unassembled WGS sequence"/>
</dbReference>
<organism evidence="1 2">
    <name type="scientific">Pseudorhizobium pelagicum</name>
    <dbReference type="NCBI Taxonomy" id="1509405"/>
    <lineage>
        <taxon>Bacteria</taxon>
        <taxon>Pseudomonadati</taxon>
        <taxon>Pseudomonadota</taxon>
        <taxon>Alphaproteobacteria</taxon>
        <taxon>Hyphomicrobiales</taxon>
        <taxon>Rhizobiaceae</taxon>
        <taxon>Rhizobium/Agrobacterium group</taxon>
        <taxon>Pseudorhizobium</taxon>
    </lineage>
</organism>
<proteinExistence type="predicted"/>
<gene>
    <name evidence="1" type="ORF">GV68_03905</name>
</gene>
<keyword evidence="2" id="KW-1185">Reference proteome</keyword>
<accession>A0A922T9B7</accession>
<protein>
    <submittedName>
        <fullName evidence="1">Uncharacterized protein</fullName>
    </submittedName>
</protein>
<reference evidence="1 2" key="1">
    <citation type="submission" date="2014-06" db="EMBL/GenBank/DDBJ databases">
        <title>Rhizobium pelagicum/R2-400B4.</title>
        <authorList>
            <person name="Kimes N.E."/>
            <person name="Lopez-Perez M."/>
        </authorList>
    </citation>
    <scope>NUCLEOTIDE SEQUENCE [LARGE SCALE GENOMIC DNA]</scope>
    <source>
        <strain evidence="1 2">R2-400B4</strain>
    </source>
</reference>
<comment type="caution">
    <text evidence="1">The sequence shown here is derived from an EMBL/GenBank/DDBJ whole genome shotgun (WGS) entry which is preliminary data.</text>
</comment>
<evidence type="ECO:0000313" key="2">
    <source>
        <dbReference type="Proteomes" id="UP000052167"/>
    </source>
</evidence>
<sequence length="77" mass="8368">MLMPFPRLQPRPTGQVPMRHLRGQKMAATATRAWTTAAAGASHLARAKPNDLDTAHSPGAAFSAGGRIGWLPRLRRR</sequence>
<dbReference type="EMBL" id="JOKJ01000011">
    <property type="protein sequence ID" value="KEQ07930.1"/>
    <property type="molecule type" value="Genomic_DNA"/>
</dbReference>
<dbReference type="AlphaFoldDB" id="A0A922T9B7"/>
<evidence type="ECO:0000313" key="1">
    <source>
        <dbReference type="EMBL" id="KEQ07930.1"/>
    </source>
</evidence>
<name>A0A922T9B7_9HYPH</name>